<gene>
    <name evidence="1" type="ORF">ABB25_10990</name>
</gene>
<evidence type="ECO:0000313" key="1">
    <source>
        <dbReference type="EMBL" id="KRG56661.1"/>
    </source>
</evidence>
<dbReference type="EMBL" id="LDJH01000018">
    <property type="protein sequence ID" value="KRG56661.1"/>
    <property type="molecule type" value="Genomic_DNA"/>
</dbReference>
<dbReference type="GO" id="GO:0006629">
    <property type="term" value="P:lipid metabolic process"/>
    <property type="evidence" value="ECO:0007669"/>
    <property type="project" value="InterPro"/>
</dbReference>
<dbReference type="GO" id="GO:0008081">
    <property type="term" value="F:phosphoric diester hydrolase activity"/>
    <property type="evidence" value="ECO:0007669"/>
    <property type="project" value="InterPro"/>
</dbReference>
<protein>
    <recommendedName>
        <fullName evidence="3">GP-PDE domain-containing protein</fullName>
    </recommendedName>
</protein>
<sequence>MSLDTGFSYLELDFSRSKDGQWYLLHDWPSWASRTGYQGELPPVANDVVQRLGGYAAAPSIHGVKSSYSTVPLGDLLRILDQRSGFKVVTDTKTDEDAMLLLESIPEQYRERFIFQTYSLDGMRQMAGLLGEQRVILTAYQLHDWWRWDGFNEEFLAALRAYPKMFAVTVPLSVAYEKEKLGRLLSVGIPVLVHGRPDEINSYNLPRQLMERGVSGAYVD</sequence>
<dbReference type="InterPro" id="IPR017946">
    <property type="entry name" value="PLC-like_Pdiesterase_TIM-brl"/>
</dbReference>
<dbReference type="STRING" id="266128.ABB25_10990"/>
<reference evidence="1 2" key="1">
    <citation type="submission" date="2015-05" db="EMBL/GenBank/DDBJ databases">
        <title>Genome sequencing and analysis of members of genus Stenotrophomonas.</title>
        <authorList>
            <person name="Patil P.P."/>
            <person name="Midha S."/>
            <person name="Patil P.B."/>
        </authorList>
    </citation>
    <scope>NUCLEOTIDE SEQUENCE [LARGE SCALE GENOMIC DNA]</scope>
    <source>
        <strain evidence="1 2">DSM 17805</strain>
    </source>
</reference>
<evidence type="ECO:0000313" key="2">
    <source>
        <dbReference type="Proteomes" id="UP000051254"/>
    </source>
</evidence>
<dbReference type="AlphaFoldDB" id="A0A0R0BH91"/>
<dbReference type="Proteomes" id="UP000051254">
    <property type="component" value="Unassembled WGS sequence"/>
</dbReference>
<dbReference type="Gene3D" id="3.20.20.190">
    <property type="entry name" value="Phosphatidylinositol (PI) phosphodiesterase"/>
    <property type="match status" value="1"/>
</dbReference>
<evidence type="ECO:0008006" key="3">
    <source>
        <dbReference type="Google" id="ProtNLM"/>
    </source>
</evidence>
<proteinExistence type="predicted"/>
<accession>A0A0R0BH91</accession>
<comment type="caution">
    <text evidence="1">The sequence shown here is derived from an EMBL/GenBank/DDBJ whole genome shotgun (WGS) entry which is preliminary data.</text>
</comment>
<keyword evidence="2" id="KW-1185">Reference proteome</keyword>
<organism evidence="1 2">
    <name type="scientific">Stenotrophomonas koreensis</name>
    <dbReference type="NCBI Taxonomy" id="266128"/>
    <lineage>
        <taxon>Bacteria</taxon>
        <taxon>Pseudomonadati</taxon>
        <taxon>Pseudomonadota</taxon>
        <taxon>Gammaproteobacteria</taxon>
        <taxon>Lysobacterales</taxon>
        <taxon>Lysobacteraceae</taxon>
        <taxon>Stenotrophomonas</taxon>
    </lineage>
</organism>
<dbReference type="SUPFAM" id="SSF51695">
    <property type="entry name" value="PLC-like phosphodiesterases"/>
    <property type="match status" value="1"/>
</dbReference>
<name>A0A0R0BH91_9GAMM</name>
<dbReference type="PATRIC" id="fig|266128.3.peg.1077"/>